<feature type="signal peptide" evidence="1">
    <location>
        <begin position="1"/>
        <end position="27"/>
    </location>
</feature>
<accession>A0ABX0LW56</accession>
<evidence type="ECO:0000313" key="2">
    <source>
        <dbReference type="EMBL" id="NHZ39088.1"/>
    </source>
</evidence>
<dbReference type="PROSITE" id="PS51257">
    <property type="entry name" value="PROKAR_LIPOPROTEIN"/>
    <property type="match status" value="1"/>
</dbReference>
<dbReference type="EMBL" id="VVIW01000001">
    <property type="protein sequence ID" value="NHZ39088.1"/>
    <property type="molecule type" value="Genomic_DNA"/>
</dbReference>
<evidence type="ECO:0000256" key="1">
    <source>
        <dbReference type="SAM" id="SignalP"/>
    </source>
</evidence>
<keyword evidence="3" id="KW-1185">Reference proteome</keyword>
<sequence length="170" mass="18768">MKSASMNLKACAVFITITLACVSGAQAADRVTMSGFSIAPQPGWHNKIDKAGRFFSKKTKGEELPMLVLEACKVGREHSCPPTCDYADLKRLHILTKTPLDAHTPVKRTDAYVEYESSDEMTTSEGKFYASTRLICGPAAFIYAVQLDMGSTQQARRDLEAVISTIKWRK</sequence>
<proteinExistence type="predicted"/>
<keyword evidence="1" id="KW-0732">Signal</keyword>
<comment type="caution">
    <text evidence="2">The sequence shown here is derived from an EMBL/GenBank/DDBJ whole genome shotgun (WGS) entry which is preliminary data.</text>
</comment>
<name>A0ABX0LW56_9BURK</name>
<feature type="chain" id="PRO_5047150440" evidence="1">
    <location>
        <begin position="28"/>
        <end position="170"/>
    </location>
</feature>
<protein>
    <submittedName>
        <fullName evidence="2">Uncharacterized protein</fullName>
    </submittedName>
</protein>
<dbReference type="Proteomes" id="UP000819052">
    <property type="component" value="Unassembled WGS sequence"/>
</dbReference>
<gene>
    <name evidence="2" type="ORF">F1609_02740</name>
</gene>
<reference evidence="2 3" key="1">
    <citation type="submission" date="2019-09" db="EMBL/GenBank/DDBJ databases">
        <title>Taxonomy of Antarctic Massilia spp.: description of Massilia rubra sp. nov., Massilia aquatica sp. nov., Massilia mucilaginosa sp. nov., Massilia frigida sp. nov. isolated from streams, lakes and regoliths.</title>
        <authorList>
            <person name="Holochova P."/>
            <person name="Sedlacek I."/>
            <person name="Kralova S."/>
            <person name="Maslanova I."/>
            <person name="Busse H.-J."/>
            <person name="Stankova E."/>
            <person name="Vrbovska V."/>
            <person name="Kovarovic V."/>
            <person name="Bartak M."/>
            <person name="Svec P."/>
            <person name="Pantucek R."/>
        </authorList>
    </citation>
    <scope>NUCLEOTIDE SEQUENCE [LARGE SCALE GENOMIC DNA]</scope>
    <source>
        <strain evidence="2 3">CCM 8693</strain>
    </source>
</reference>
<organism evidence="2 3">
    <name type="scientific">Massilia aquatica</name>
    <dbReference type="NCBI Taxonomy" id="2609000"/>
    <lineage>
        <taxon>Bacteria</taxon>
        <taxon>Pseudomonadati</taxon>
        <taxon>Pseudomonadota</taxon>
        <taxon>Betaproteobacteria</taxon>
        <taxon>Burkholderiales</taxon>
        <taxon>Oxalobacteraceae</taxon>
        <taxon>Telluria group</taxon>
        <taxon>Massilia</taxon>
    </lineage>
</organism>
<evidence type="ECO:0000313" key="3">
    <source>
        <dbReference type="Proteomes" id="UP000819052"/>
    </source>
</evidence>